<dbReference type="PROSITE" id="PS51257">
    <property type="entry name" value="PROKAR_LIPOPROTEIN"/>
    <property type="match status" value="1"/>
</dbReference>
<proteinExistence type="predicted"/>
<dbReference type="Proteomes" id="UP000297295">
    <property type="component" value="Unassembled WGS sequence"/>
</dbReference>
<gene>
    <name evidence="1" type="ORF">CUN85_06815</name>
</gene>
<organism evidence="1 2">
    <name type="scientific">Methanolobus halotolerans</name>
    <dbReference type="NCBI Taxonomy" id="2052935"/>
    <lineage>
        <taxon>Archaea</taxon>
        <taxon>Methanobacteriati</taxon>
        <taxon>Methanobacteriota</taxon>
        <taxon>Stenosarchaea group</taxon>
        <taxon>Methanomicrobia</taxon>
        <taxon>Methanosarcinales</taxon>
        <taxon>Methanosarcinaceae</taxon>
        <taxon>Methanolobus</taxon>
    </lineage>
</organism>
<comment type="caution">
    <text evidence="1">The sequence shown here is derived from an EMBL/GenBank/DDBJ whole genome shotgun (WGS) entry which is preliminary data.</text>
</comment>
<dbReference type="AlphaFoldDB" id="A0A4E0QS04"/>
<protein>
    <recommendedName>
        <fullName evidence="3">Lipoprotein</fullName>
    </recommendedName>
</protein>
<evidence type="ECO:0000313" key="2">
    <source>
        <dbReference type="Proteomes" id="UP000297295"/>
    </source>
</evidence>
<evidence type="ECO:0000313" key="1">
    <source>
        <dbReference type="EMBL" id="TGC09531.1"/>
    </source>
</evidence>
<name>A0A4E0QS04_9EURY</name>
<dbReference type="EMBL" id="PGGK01000005">
    <property type="protein sequence ID" value="TGC09531.1"/>
    <property type="molecule type" value="Genomic_DNA"/>
</dbReference>
<keyword evidence="2" id="KW-1185">Reference proteome</keyword>
<reference evidence="1 2" key="1">
    <citation type="submission" date="2017-11" db="EMBL/GenBank/DDBJ databases">
        <title>Isolation and Characterization of Methanogenic Archaea from Saline Meromictic Lake at Siberia.</title>
        <authorList>
            <person name="Shen Y."/>
            <person name="Huang H.-H."/>
            <person name="Lai M.-C."/>
            <person name="Chen S.-C."/>
        </authorList>
    </citation>
    <scope>NUCLEOTIDE SEQUENCE [LARGE SCALE GENOMIC DNA]</scope>
    <source>
        <strain evidence="1 2">SY-01</strain>
    </source>
</reference>
<sequence>MAKVFMKLKILLLVLVAFGAIVTSGCIFDETKEVEISGDIGYSVGAINQNQTNIQKIQWTTSIGNNGEAIAENVSCEVILHPEVSSRLISLEGNEKYIGDLEPDTWEGFKGNATFDASNISKRDMDEWENMVKVKIIWEENGKKFEEVIPR</sequence>
<accession>A0A4E0QS04</accession>
<evidence type="ECO:0008006" key="3">
    <source>
        <dbReference type="Google" id="ProtNLM"/>
    </source>
</evidence>